<sequence>MSLVKGDTPRWVSQLHSPPASKQKVNGISDPNGYPSSQSSGSKKQKDVKHTPRKQPTPAEMDTLKAM</sequence>
<evidence type="ECO:0000313" key="2">
    <source>
        <dbReference type="EMBL" id="CRK39584.1"/>
    </source>
</evidence>
<accession>A0A0G4MZP5</accession>
<dbReference type="EMBL" id="CVQI01031775">
    <property type="protein sequence ID" value="CRK39584.1"/>
    <property type="molecule type" value="Genomic_DNA"/>
</dbReference>
<organism evidence="2 3">
    <name type="scientific">Verticillium longisporum</name>
    <name type="common">Verticillium dahliae var. longisporum</name>
    <dbReference type="NCBI Taxonomy" id="100787"/>
    <lineage>
        <taxon>Eukaryota</taxon>
        <taxon>Fungi</taxon>
        <taxon>Dikarya</taxon>
        <taxon>Ascomycota</taxon>
        <taxon>Pezizomycotina</taxon>
        <taxon>Sordariomycetes</taxon>
        <taxon>Hypocreomycetidae</taxon>
        <taxon>Glomerellales</taxon>
        <taxon>Plectosphaerellaceae</taxon>
        <taxon>Verticillium</taxon>
    </lineage>
</organism>
<gene>
    <name evidence="2" type="ORF">BN1723_015528</name>
</gene>
<name>A0A0G4MZP5_VERLO</name>
<dbReference type="Proteomes" id="UP000045706">
    <property type="component" value="Unassembled WGS sequence"/>
</dbReference>
<evidence type="ECO:0000313" key="3">
    <source>
        <dbReference type="Proteomes" id="UP000045706"/>
    </source>
</evidence>
<reference evidence="3" key="1">
    <citation type="submission" date="2015-05" db="EMBL/GenBank/DDBJ databases">
        <authorList>
            <person name="Fogelqvist Johan"/>
        </authorList>
    </citation>
    <scope>NUCLEOTIDE SEQUENCE [LARGE SCALE GENOMIC DNA]</scope>
</reference>
<proteinExistence type="predicted"/>
<dbReference type="AlphaFoldDB" id="A0A0G4MZP5"/>
<feature type="region of interest" description="Disordered" evidence="1">
    <location>
        <begin position="1"/>
        <end position="67"/>
    </location>
</feature>
<protein>
    <submittedName>
        <fullName evidence="2">Uncharacterized protein</fullName>
    </submittedName>
</protein>
<evidence type="ECO:0000256" key="1">
    <source>
        <dbReference type="SAM" id="MobiDB-lite"/>
    </source>
</evidence>